<sequence length="145" mass="16686">MAEEDDDVVLSFYDSLLRKSDVKLLEDSHWLNDNLIAFCFEYFEREQFNHSADKIALISPDVTQYIKLAPAPFGKMKFIEDTENPQQNNGYDCGIYVIATAEHMCRELCEGYCIPLKDTVTPSVVKEKRQQLIDLIHKVAKEFGS</sequence>
<dbReference type="EMBL" id="JARBDR010000918">
    <property type="protein sequence ID" value="KAJ8301665.1"/>
    <property type="molecule type" value="Genomic_DNA"/>
</dbReference>
<evidence type="ECO:0000259" key="5">
    <source>
        <dbReference type="Pfam" id="PF02902"/>
    </source>
</evidence>
<dbReference type="InterPro" id="IPR044613">
    <property type="entry name" value="Nep1/2-like"/>
</dbReference>
<dbReference type="InterPro" id="IPR038765">
    <property type="entry name" value="Papain-like_cys_pep_sf"/>
</dbReference>
<keyword evidence="3" id="KW-0378">Hydrolase</keyword>
<comment type="caution">
    <text evidence="6">The sequence shown here is derived from an EMBL/GenBank/DDBJ whole genome shotgun (WGS) entry which is preliminary data.</text>
</comment>
<dbReference type="InterPro" id="IPR003653">
    <property type="entry name" value="Peptidase_C48_C"/>
</dbReference>
<dbReference type="PANTHER" id="PTHR46468:SF1">
    <property type="entry name" value="SENTRIN-SPECIFIC PROTEASE 8"/>
    <property type="match status" value="1"/>
</dbReference>
<name>A0ABQ9EE01_TEGGR</name>
<evidence type="ECO:0000256" key="1">
    <source>
        <dbReference type="ARBA" id="ARBA00005234"/>
    </source>
</evidence>
<dbReference type="Proteomes" id="UP001217089">
    <property type="component" value="Unassembled WGS sequence"/>
</dbReference>
<evidence type="ECO:0000256" key="4">
    <source>
        <dbReference type="ARBA" id="ARBA00022807"/>
    </source>
</evidence>
<protein>
    <recommendedName>
        <fullName evidence="5">Ubiquitin-like protease family profile domain-containing protein</fullName>
    </recommendedName>
</protein>
<dbReference type="PANTHER" id="PTHR46468">
    <property type="entry name" value="SENTRIN-SPECIFIC PROTEASE 8"/>
    <property type="match status" value="1"/>
</dbReference>
<dbReference type="Pfam" id="PF02902">
    <property type="entry name" value="Peptidase_C48"/>
    <property type="match status" value="1"/>
</dbReference>
<keyword evidence="7" id="KW-1185">Reference proteome</keyword>
<comment type="similarity">
    <text evidence="1">Belongs to the peptidase C48 family.</text>
</comment>
<gene>
    <name evidence="6" type="ORF">KUTeg_020652</name>
</gene>
<accession>A0ABQ9EE01</accession>
<evidence type="ECO:0000313" key="7">
    <source>
        <dbReference type="Proteomes" id="UP001217089"/>
    </source>
</evidence>
<feature type="domain" description="Ubiquitin-like protease family profile" evidence="5">
    <location>
        <begin position="80"/>
        <end position="108"/>
    </location>
</feature>
<dbReference type="SUPFAM" id="SSF54001">
    <property type="entry name" value="Cysteine proteinases"/>
    <property type="match status" value="1"/>
</dbReference>
<dbReference type="Gene3D" id="3.40.395.10">
    <property type="entry name" value="Adenoviral Proteinase, Chain A"/>
    <property type="match status" value="2"/>
</dbReference>
<reference evidence="6 7" key="1">
    <citation type="submission" date="2022-12" db="EMBL/GenBank/DDBJ databases">
        <title>Chromosome-level genome of Tegillarca granosa.</title>
        <authorList>
            <person name="Kim J."/>
        </authorList>
    </citation>
    <scope>NUCLEOTIDE SEQUENCE [LARGE SCALE GENOMIC DNA]</scope>
    <source>
        <strain evidence="6">Teg-2019</strain>
        <tissue evidence="6">Adductor muscle</tissue>
    </source>
</reference>
<evidence type="ECO:0000256" key="2">
    <source>
        <dbReference type="ARBA" id="ARBA00022670"/>
    </source>
</evidence>
<organism evidence="6 7">
    <name type="scientific">Tegillarca granosa</name>
    <name type="common">Malaysian cockle</name>
    <name type="synonym">Anadara granosa</name>
    <dbReference type="NCBI Taxonomy" id="220873"/>
    <lineage>
        <taxon>Eukaryota</taxon>
        <taxon>Metazoa</taxon>
        <taxon>Spiralia</taxon>
        <taxon>Lophotrochozoa</taxon>
        <taxon>Mollusca</taxon>
        <taxon>Bivalvia</taxon>
        <taxon>Autobranchia</taxon>
        <taxon>Pteriomorphia</taxon>
        <taxon>Arcoida</taxon>
        <taxon>Arcoidea</taxon>
        <taxon>Arcidae</taxon>
        <taxon>Tegillarca</taxon>
    </lineage>
</organism>
<proteinExistence type="inferred from homology"/>
<evidence type="ECO:0000313" key="6">
    <source>
        <dbReference type="EMBL" id="KAJ8301665.1"/>
    </source>
</evidence>
<keyword evidence="4" id="KW-0788">Thiol protease</keyword>
<keyword evidence="2" id="KW-0645">Protease</keyword>
<evidence type="ECO:0000256" key="3">
    <source>
        <dbReference type="ARBA" id="ARBA00022801"/>
    </source>
</evidence>